<reference evidence="1 2" key="1">
    <citation type="submission" date="2020-05" db="EMBL/GenBank/DDBJ databases">
        <title>Draft genome sequence of Clostridium cochlearium strain AGROS13 isolated from a sheep dairy farm in New Zealand.</title>
        <authorList>
            <person name="Gupta T.B."/>
            <person name="Jauregui R."/>
            <person name="Risson A.N."/>
            <person name="Brightwell G."/>
            <person name="Maclean P."/>
        </authorList>
    </citation>
    <scope>NUCLEOTIDE SEQUENCE [LARGE SCALE GENOMIC DNA]</scope>
    <source>
        <strain evidence="1 2">AGROS13</strain>
    </source>
</reference>
<sequence length="233" mass="28068">MNKEEKQTETYKIAKYFSELQFRINIYNKAKKETDVYLASDFNVFDYINPNENKLSDIIANLLDPNGTHGQKDTFLKEFLKIIDKKIDYDLMDCRIVREDPTTYIQNNQRIIDITINFENKFEIGIENKTWDKEQENQLQDYQKHLRKKYGENFCIIYISGDGSEPESLSLKLKKQLLKENKLIILKYKSHIKNWLDECYKECKSEKIRIFINDFINYVEQNFEDLYEDLEEN</sequence>
<dbReference type="RefSeq" id="WP_171304076.1">
    <property type="nucleotide sequence ID" value="NZ_JABFIF010000044.1"/>
</dbReference>
<gene>
    <name evidence="1" type="ORF">HMJ28_12925</name>
</gene>
<proteinExistence type="predicted"/>
<comment type="caution">
    <text evidence="1">The sequence shown here is derived from an EMBL/GenBank/DDBJ whole genome shotgun (WGS) entry which is preliminary data.</text>
</comment>
<protein>
    <submittedName>
        <fullName evidence="1">PD-(D/E)XK nuclease family protein</fullName>
    </submittedName>
</protein>
<dbReference type="Pfam" id="PF14281">
    <property type="entry name" value="PDDEXK_4"/>
    <property type="match status" value="1"/>
</dbReference>
<dbReference type="EMBL" id="JABFIF010000044">
    <property type="protein sequence ID" value="NOH17266.1"/>
    <property type="molecule type" value="Genomic_DNA"/>
</dbReference>
<organism evidence="1 2">
    <name type="scientific">Clostridium cochlearium</name>
    <dbReference type="NCBI Taxonomy" id="1494"/>
    <lineage>
        <taxon>Bacteria</taxon>
        <taxon>Bacillati</taxon>
        <taxon>Bacillota</taxon>
        <taxon>Clostridia</taxon>
        <taxon>Eubacteriales</taxon>
        <taxon>Clostridiaceae</taxon>
        <taxon>Clostridium</taxon>
    </lineage>
</organism>
<evidence type="ECO:0000313" key="1">
    <source>
        <dbReference type="EMBL" id="NOH17266.1"/>
    </source>
</evidence>
<dbReference type="Proteomes" id="UP000528432">
    <property type="component" value="Unassembled WGS sequence"/>
</dbReference>
<name>A0A7Y4DEZ2_CLOCO</name>
<accession>A0A7Y4DEZ2</accession>
<dbReference type="InterPro" id="IPR029470">
    <property type="entry name" value="PDDEXK_4"/>
</dbReference>
<evidence type="ECO:0000313" key="2">
    <source>
        <dbReference type="Proteomes" id="UP000528432"/>
    </source>
</evidence>
<dbReference type="AlphaFoldDB" id="A0A7Y4DEZ2"/>